<comment type="caution">
    <text evidence="1">The sequence shown here is derived from an EMBL/GenBank/DDBJ whole genome shotgun (WGS) entry which is preliminary data.</text>
</comment>
<protein>
    <submittedName>
        <fullName evidence="1">Uncharacterized protein</fullName>
    </submittedName>
</protein>
<reference evidence="1" key="1">
    <citation type="journal article" date="2015" name="Nature">
        <title>Complex archaea that bridge the gap between prokaryotes and eukaryotes.</title>
        <authorList>
            <person name="Spang A."/>
            <person name="Saw J.H."/>
            <person name="Jorgensen S.L."/>
            <person name="Zaremba-Niedzwiedzka K."/>
            <person name="Martijn J."/>
            <person name="Lind A.E."/>
            <person name="van Eijk R."/>
            <person name="Schleper C."/>
            <person name="Guy L."/>
            <person name="Ettema T.J."/>
        </authorList>
    </citation>
    <scope>NUCLEOTIDE SEQUENCE</scope>
</reference>
<sequence>MGHGAASGNPMPDATFLKISGAKLDFLLSVVASFNVPVEIFNPRNRDDTKPYSSLKRE</sequence>
<dbReference type="AlphaFoldDB" id="A0A0F9GMF9"/>
<evidence type="ECO:0000313" key="1">
    <source>
        <dbReference type="EMBL" id="KKM00065.1"/>
    </source>
</evidence>
<dbReference type="EMBL" id="LAZR01017521">
    <property type="protein sequence ID" value="KKM00065.1"/>
    <property type="molecule type" value="Genomic_DNA"/>
</dbReference>
<proteinExistence type="predicted"/>
<name>A0A0F9GMF9_9ZZZZ</name>
<organism evidence="1">
    <name type="scientific">marine sediment metagenome</name>
    <dbReference type="NCBI Taxonomy" id="412755"/>
    <lineage>
        <taxon>unclassified sequences</taxon>
        <taxon>metagenomes</taxon>
        <taxon>ecological metagenomes</taxon>
    </lineage>
</organism>
<gene>
    <name evidence="1" type="ORF">LCGC14_1808140</name>
</gene>
<accession>A0A0F9GMF9</accession>
<feature type="non-terminal residue" evidence="1">
    <location>
        <position position="58"/>
    </location>
</feature>